<feature type="compositionally biased region" description="Pro residues" evidence="1">
    <location>
        <begin position="95"/>
        <end position="109"/>
    </location>
</feature>
<dbReference type="AlphaFoldDB" id="A0A0N0S5P3"/>
<proteinExistence type="predicted"/>
<organism evidence="2 3">
    <name type="scientific">Streptomyces caelestis</name>
    <dbReference type="NCBI Taxonomy" id="36816"/>
    <lineage>
        <taxon>Bacteria</taxon>
        <taxon>Bacillati</taxon>
        <taxon>Actinomycetota</taxon>
        <taxon>Actinomycetes</taxon>
        <taxon>Kitasatosporales</taxon>
        <taxon>Streptomycetaceae</taxon>
        <taxon>Streptomyces</taxon>
    </lineage>
</organism>
<evidence type="ECO:0000313" key="2">
    <source>
        <dbReference type="EMBL" id="KOT37965.1"/>
    </source>
</evidence>
<comment type="caution">
    <text evidence="2">The sequence shown here is derived from an EMBL/GenBank/DDBJ whole genome shotgun (WGS) entry which is preliminary data.</text>
</comment>
<keyword evidence="3" id="KW-1185">Reference proteome</keyword>
<evidence type="ECO:0000313" key="3">
    <source>
        <dbReference type="Proteomes" id="UP000037773"/>
    </source>
</evidence>
<accession>A0A0N0S5P3</accession>
<evidence type="ECO:0000256" key="1">
    <source>
        <dbReference type="SAM" id="MobiDB-lite"/>
    </source>
</evidence>
<feature type="region of interest" description="Disordered" evidence="1">
    <location>
        <begin position="44"/>
        <end position="117"/>
    </location>
</feature>
<sequence length="117" mass="11734">MPPLPERHGPGGGDTATASPRSHRVVNVCVPGPAVVLLRWAISRGTPARGTPARGTPARGTPARGTPAPAHAVRPYTDRTARTVTPGVRGRDATGPPPDAGRPVAPPPARGSGASAP</sequence>
<dbReference type="EMBL" id="LGCN01000194">
    <property type="protein sequence ID" value="KOT37965.1"/>
    <property type="molecule type" value="Genomic_DNA"/>
</dbReference>
<gene>
    <name evidence="2" type="ORF">ADK41_17120</name>
</gene>
<dbReference type="PATRIC" id="fig|36816.3.peg.3714"/>
<dbReference type="Proteomes" id="UP000037773">
    <property type="component" value="Unassembled WGS sequence"/>
</dbReference>
<feature type="region of interest" description="Disordered" evidence="1">
    <location>
        <begin position="1"/>
        <end position="24"/>
    </location>
</feature>
<protein>
    <submittedName>
        <fullName evidence="2">Uncharacterized protein</fullName>
    </submittedName>
</protein>
<name>A0A0N0S5P3_9ACTN</name>
<reference evidence="2 3" key="1">
    <citation type="submission" date="2015-07" db="EMBL/GenBank/DDBJ databases">
        <authorList>
            <person name="Noorani M."/>
        </authorList>
    </citation>
    <scope>NUCLEOTIDE SEQUENCE [LARGE SCALE GENOMIC DNA]</scope>
    <source>
        <strain evidence="2 3">NRRL B-24567</strain>
    </source>
</reference>